<evidence type="ECO:0000313" key="3">
    <source>
        <dbReference type="Proteomes" id="UP001055115"/>
    </source>
</evidence>
<comment type="caution">
    <text evidence="2">The sequence shown here is derived from an EMBL/GenBank/DDBJ whole genome shotgun (WGS) entry which is preliminary data.</text>
</comment>
<evidence type="ECO:0000313" key="2">
    <source>
        <dbReference type="EMBL" id="GKT45003.1"/>
    </source>
</evidence>
<protein>
    <submittedName>
        <fullName evidence="2">Uncharacterized protein</fullName>
    </submittedName>
</protein>
<gene>
    <name evidence="2" type="ORF">ColSpa_05184</name>
</gene>
<feature type="region of interest" description="Disordered" evidence="1">
    <location>
        <begin position="1"/>
        <end position="27"/>
    </location>
</feature>
<name>A0AA37LEM0_9PEZI</name>
<dbReference type="RefSeq" id="XP_049127353.1">
    <property type="nucleotide sequence ID" value="XM_049271396.1"/>
</dbReference>
<sequence>MPNRQPLGDIDRNTLPVTPPQKKPRGKTATLITKRSYAAVKPAQRSQRSYRQRKQVAILIYLKHHWYPIKAWPVTSQRKDDIPLDPANGLCRPTFREAAKHFKFLHFNQRVSQPALAQLPLDLSGLRFLTYCIINFDETPIPFKYLNGSTWADKGACTVAGKTDHSGWSKRQATLILYIFADGIQRILPKLIFHSKPSSQGGQIEGNEGNKYSS</sequence>
<dbReference type="AlphaFoldDB" id="A0AA37LEM0"/>
<proteinExistence type="predicted"/>
<organism evidence="2 3">
    <name type="scientific">Colletotrichum spaethianum</name>
    <dbReference type="NCBI Taxonomy" id="700344"/>
    <lineage>
        <taxon>Eukaryota</taxon>
        <taxon>Fungi</taxon>
        <taxon>Dikarya</taxon>
        <taxon>Ascomycota</taxon>
        <taxon>Pezizomycotina</taxon>
        <taxon>Sordariomycetes</taxon>
        <taxon>Hypocreomycetidae</taxon>
        <taxon>Glomerellales</taxon>
        <taxon>Glomerellaceae</taxon>
        <taxon>Colletotrichum</taxon>
        <taxon>Colletotrichum spaethianum species complex</taxon>
    </lineage>
</organism>
<dbReference type="Proteomes" id="UP001055115">
    <property type="component" value="Unassembled WGS sequence"/>
</dbReference>
<dbReference type="GeneID" id="73325986"/>
<evidence type="ECO:0000256" key="1">
    <source>
        <dbReference type="SAM" id="MobiDB-lite"/>
    </source>
</evidence>
<keyword evidence="3" id="KW-1185">Reference proteome</keyword>
<accession>A0AA37LEM0</accession>
<reference evidence="2 3" key="1">
    <citation type="submission" date="2022-03" db="EMBL/GenBank/DDBJ databases">
        <title>Genome data of Colletotrichum spp.</title>
        <authorList>
            <person name="Utami Y.D."/>
            <person name="Hiruma K."/>
        </authorList>
    </citation>
    <scope>NUCLEOTIDE SEQUENCE [LARGE SCALE GENOMIC DNA]</scope>
    <source>
        <strain evidence="2 3">MAFF 239500</strain>
    </source>
</reference>
<dbReference type="EMBL" id="BQXU01000011">
    <property type="protein sequence ID" value="GKT45003.1"/>
    <property type="molecule type" value="Genomic_DNA"/>
</dbReference>